<dbReference type="PANTHER" id="PTHR20961">
    <property type="entry name" value="GLYCOSYLTRANSFERASE"/>
    <property type="match status" value="1"/>
</dbReference>
<keyword evidence="2" id="KW-1185">Reference proteome</keyword>
<dbReference type="Proteomes" id="UP001314263">
    <property type="component" value="Unassembled WGS sequence"/>
</dbReference>
<comment type="caution">
    <text evidence="1">The sequence shown here is derived from an EMBL/GenBank/DDBJ whole genome shotgun (WGS) entry which is preliminary data.</text>
</comment>
<reference evidence="1 2" key="1">
    <citation type="submission" date="2023-10" db="EMBL/GenBank/DDBJ databases">
        <authorList>
            <person name="Maclean D."/>
            <person name="Macfadyen A."/>
        </authorList>
    </citation>
    <scope>NUCLEOTIDE SEQUENCE [LARGE SCALE GENOMIC DNA]</scope>
</reference>
<accession>A0AAV1IG41</accession>
<sequence length="476" mass="52806">MISEPLIGGSGPVFLGMSGRLHGLQILACIAMALTCQLCCTASKARPDWFYEISLPPDVTGTSINTKDDSTVYSSLWWHNTMFYALLDSISNSQSLPPALSMNCALIGLPTSDARSFINNTRATWVPGVSLLIDYPFAAYPDNFGHWAELLLPIYNVIEERTCSQGHAVASGRIDSLVMTNVRKQSLVGLDWFWEMLKLVLASAVPPGRDLPRVIFSEHLSHLPRDTWLGFEAAVVVHTRYARGDGRSGFASPDLGQRLRRLAFTSHGMQPPEQAQLPRTITVFRAAEGEEVVNSDELMGAMRDIGQTFGMAVRPYTATPRAPFESYLSVMARTGVLVSRHGPFLANSIFLPPGAMVVELLPYNWEWKGVSRIYKNITSSMGDIHHFAWRAKHPKWAVYPSQHEARYAEWTAEECVGSDCLDVHARAAMRVDVATVQELIVESLPGCLRGQDVEELEKPWPELVKSAGSTGLWWDK</sequence>
<dbReference type="EMBL" id="CAUYUE010000011">
    <property type="protein sequence ID" value="CAK0784873.1"/>
    <property type="molecule type" value="Genomic_DNA"/>
</dbReference>
<dbReference type="GO" id="GO:0016757">
    <property type="term" value="F:glycosyltransferase activity"/>
    <property type="evidence" value="ECO:0007669"/>
    <property type="project" value="InterPro"/>
</dbReference>
<protein>
    <recommendedName>
        <fullName evidence="3">Glycosyltransferase</fullName>
    </recommendedName>
</protein>
<organism evidence="1 2">
    <name type="scientific">Coccomyxa viridis</name>
    <dbReference type="NCBI Taxonomy" id="1274662"/>
    <lineage>
        <taxon>Eukaryota</taxon>
        <taxon>Viridiplantae</taxon>
        <taxon>Chlorophyta</taxon>
        <taxon>core chlorophytes</taxon>
        <taxon>Trebouxiophyceae</taxon>
        <taxon>Trebouxiophyceae incertae sedis</taxon>
        <taxon>Coccomyxaceae</taxon>
        <taxon>Coccomyxa</taxon>
    </lineage>
</organism>
<evidence type="ECO:0000313" key="2">
    <source>
        <dbReference type="Proteomes" id="UP001314263"/>
    </source>
</evidence>
<evidence type="ECO:0008006" key="3">
    <source>
        <dbReference type="Google" id="ProtNLM"/>
    </source>
</evidence>
<proteinExistence type="predicted"/>
<dbReference type="PANTHER" id="PTHR20961:SF38">
    <property type="entry name" value="PROTEIN O-LINKED-MANNOSE BETA-1,4-N-ACETYLGLUCOSAMINYLTRANSFERASE 2"/>
    <property type="match status" value="1"/>
</dbReference>
<evidence type="ECO:0000313" key="1">
    <source>
        <dbReference type="EMBL" id="CAK0784873.1"/>
    </source>
</evidence>
<gene>
    <name evidence="1" type="ORF">CVIRNUC_008078</name>
</gene>
<dbReference type="AlphaFoldDB" id="A0AAV1IG41"/>
<dbReference type="InterPro" id="IPR007657">
    <property type="entry name" value="Glycosyltransferase_61"/>
</dbReference>
<name>A0AAV1IG41_9CHLO</name>